<organism evidence="2 3">
    <name type="scientific">Phytophthora lilii</name>
    <dbReference type="NCBI Taxonomy" id="2077276"/>
    <lineage>
        <taxon>Eukaryota</taxon>
        <taxon>Sar</taxon>
        <taxon>Stramenopiles</taxon>
        <taxon>Oomycota</taxon>
        <taxon>Peronosporomycetes</taxon>
        <taxon>Peronosporales</taxon>
        <taxon>Peronosporaceae</taxon>
        <taxon>Phytophthora</taxon>
    </lineage>
</organism>
<evidence type="ECO:0000313" key="3">
    <source>
        <dbReference type="Proteomes" id="UP001165083"/>
    </source>
</evidence>
<proteinExistence type="predicted"/>
<keyword evidence="3" id="KW-1185">Reference proteome</keyword>
<gene>
    <name evidence="2" type="ORF">Plil01_001734900</name>
</gene>
<dbReference type="Proteomes" id="UP001165083">
    <property type="component" value="Unassembled WGS sequence"/>
</dbReference>
<accession>A0A9W6YGJ1</accession>
<reference evidence="2" key="1">
    <citation type="submission" date="2023-04" db="EMBL/GenBank/DDBJ databases">
        <title>Phytophthora lilii NBRC 32176.</title>
        <authorList>
            <person name="Ichikawa N."/>
            <person name="Sato H."/>
            <person name="Tonouchi N."/>
        </authorList>
    </citation>
    <scope>NUCLEOTIDE SEQUENCE</scope>
    <source>
        <strain evidence="2">NBRC 32176</strain>
    </source>
</reference>
<dbReference type="EMBL" id="BSXW01012420">
    <property type="protein sequence ID" value="GMF64564.1"/>
    <property type="molecule type" value="Genomic_DNA"/>
</dbReference>
<evidence type="ECO:0000256" key="1">
    <source>
        <dbReference type="SAM" id="MobiDB-lite"/>
    </source>
</evidence>
<sequence>MCDSSSNVFLKAFCIIKNRGVRRWVFVGMETTRYEEHSHDCKRLGCRPPPSRDHAGKCRGCNITMAIDHCLETTSFAAGSNTSNFGEVIKKSNYQGSDPVDLPSESGAQTFA</sequence>
<protein>
    <submittedName>
        <fullName evidence="2">Unnamed protein product</fullName>
    </submittedName>
</protein>
<comment type="caution">
    <text evidence="2">The sequence shown here is derived from an EMBL/GenBank/DDBJ whole genome shotgun (WGS) entry which is preliminary data.</text>
</comment>
<evidence type="ECO:0000313" key="2">
    <source>
        <dbReference type="EMBL" id="GMF64564.1"/>
    </source>
</evidence>
<feature type="region of interest" description="Disordered" evidence="1">
    <location>
        <begin position="93"/>
        <end position="112"/>
    </location>
</feature>
<name>A0A9W6YGJ1_9STRA</name>
<dbReference type="AlphaFoldDB" id="A0A9W6YGJ1"/>